<gene>
    <name evidence="7" type="ORF">HMPREF7215_0614</name>
</gene>
<evidence type="ECO:0000259" key="6">
    <source>
        <dbReference type="Pfam" id="PF01048"/>
    </source>
</evidence>
<dbReference type="CDD" id="cd09009">
    <property type="entry name" value="PNP-EcPNPII_like"/>
    <property type="match status" value="1"/>
</dbReference>
<dbReference type="GeneID" id="90985865"/>
<accession>A0ABP2HVI3</accession>
<dbReference type="InterPro" id="IPR011270">
    <property type="entry name" value="Pur_Nuc_Pase_Ino/Guo-sp"/>
</dbReference>
<comment type="similarity">
    <text evidence="2 5">Belongs to the PNP/MTAP phosphorylase family.</text>
</comment>
<dbReference type="EC" id="2.4.2.1" evidence="5"/>
<dbReference type="Gene3D" id="3.40.50.1580">
    <property type="entry name" value="Nucleoside phosphorylase domain"/>
    <property type="match status" value="1"/>
</dbReference>
<dbReference type="SUPFAM" id="SSF53167">
    <property type="entry name" value="Purine and uridine phosphorylases"/>
    <property type="match status" value="1"/>
</dbReference>
<dbReference type="PANTHER" id="PTHR11904">
    <property type="entry name" value="METHYLTHIOADENOSINE/PURINE NUCLEOSIDE PHOSPHORYLASE"/>
    <property type="match status" value="1"/>
</dbReference>
<reference evidence="7 8" key="1">
    <citation type="submission" date="2009-12" db="EMBL/GenBank/DDBJ databases">
        <authorList>
            <person name="Shrivastava S."/>
            <person name="Madupu R."/>
            <person name="Durkin A.S."/>
            <person name="Torralba M."/>
            <person name="Methe B."/>
            <person name="Sutton G.G."/>
            <person name="Strausberg R.L."/>
            <person name="Nelson K.E."/>
        </authorList>
    </citation>
    <scope>NUCLEOTIDE SEQUENCE [LARGE SCALE GENOMIC DNA]</scope>
    <source>
        <strain evidence="7 8">W5455</strain>
    </source>
</reference>
<dbReference type="GO" id="GO:0004731">
    <property type="term" value="F:purine-nucleoside phosphorylase activity"/>
    <property type="evidence" value="ECO:0007669"/>
    <property type="project" value="UniProtKB-EC"/>
</dbReference>
<dbReference type="InterPro" id="IPR011268">
    <property type="entry name" value="Purine_phosphorylase"/>
</dbReference>
<dbReference type="InterPro" id="IPR035994">
    <property type="entry name" value="Nucleoside_phosphorylase_sf"/>
</dbReference>
<keyword evidence="4 5" id="KW-0808">Transferase</keyword>
<evidence type="ECO:0000313" key="8">
    <source>
        <dbReference type="Proteomes" id="UP000006462"/>
    </source>
</evidence>
<evidence type="ECO:0000256" key="2">
    <source>
        <dbReference type="ARBA" id="ARBA00006751"/>
    </source>
</evidence>
<dbReference type="RefSeq" id="WP_009164466.1">
    <property type="nucleotide sequence ID" value="NZ_ADFP01000051.1"/>
</dbReference>
<dbReference type="PANTHER" id="PTHR11904:SF9">
    <property type="entry name" value="PURINE NUCLEOSIDE PHOSPHORYLASE-RELATED"/>
    <property type="match status" value="1"/>
</dbReference>
<comment type="pathway">
    <text evidence="1 5">Purine metabolism; purine nucleoside salvage.</text>
</comment>
<dbReference type="NCBIfam" id="TIGR01697">
    <property type="entry name" value="PNPH-PUNA-XAPA"/>
    <property type="match status" value="1"/>
</dbReference>
<name>A0ABP2HVI3_9BACT</name>
<organism evidence="7 8">
    <name type="scientific">Pyramidobacter piscolens W5455</name>
    <dbReference type="NCBI Taxonomy" id="352165"/>
    <lineage>
        <taxon>Bacteria</taxon>
        <taxon>Thermotogati</taxon>
        <taxon>Synergistota</taxon>
        <taxon>Synergistia</taxon>
        <taxon>Synergistales</taxon>
        <taxon>Dethiosulfovibrionaceae</taxon>
        <taxon>Pyramidobacter</taxon>
    </lineage>
</organism>
<comment type="function">
    <text evidence="5">The purine nucleoside phosphorylases catalyze the phosphorolytic breakdown of the N-glycosidic bond in the beta-(deoxy)ribonucleoside molecules, with the formation of the corresponding free purine bases and pentose-1-phosphate.</text>
</comment>
<feature type="domain" description="Nucleoside phosphorylase" evidence="6">
    <location>
        <begin position="27"/>
        <end position="273"/>
    </location>
</feature>
<dbReference type="NCBIfam" id="TIGR01700">
    <property type="entry name" value="PNPH"/>
    <property type="match status" value="1"/>
</dbReference>
<proteinExistence type="inferred from homology"/>
<evidence type="ECO:0000256" key="1">
    <source>
        <dbReference type="ARBA" id="ARBA00005058"/>
    </source>
</evidence>
<evidence type="ECO:0000313" key="7">
    <source>
        <dbReference type="EMBL" id="EFB91022.1"/>
    </source>
</evidence>
<evidence type="ECO:0000256" key="3">
    <source>
        <dbReference type="ARBA" id="ARBA00022676"/>
    </source>
</evidence>
<comment type="caution">
    <text evidence="7">The sequence shown here is derived from an EMBL/GenBank/DDBJ whole genome shotgun (WGS) entry which is preliminary data.</text>
</comment>
<evidence type="ECO:0000256" key="5">
    <source>
        <dbReference type="PIRNR" id="PIRNR000477"/>
    </source>
</evidence>
<evidence type="ECO:0000256" key="4">
    <source>
        <dbReference type="ARBA" id="ARBA00022679"/>
    </source>
</evidence>
<protein>
    <recommendedName>
        <fullName evidence="5">Purine nucleoside phosphorylase</fullName>
        <ecNumber evidence="5">2.4.2.1</ecNumber>
    </recommendedName>
    <alternativeName>
        <fullName evidence="5">Inosine-guanosine phosphorylase</fullName>
    </alternativeName>
</protein>
<keyword evidence="3 5" id="KW-0328">Glycosyltransferase</keyword>
<dbReference type="NCBIfam" id="NF006054">
    <property type="entry name" value="PRK08202.1"/>
    <property type="match status" value="1"/>
</dbReference>
<dbReference type="EMBL" id="ADFP01000051">
    <property type="protein sequence ID" value="EFB91022.1"/>
    <property type="molecule type" value="Genomic_DNA"/>
</dbReference>
<dbReference type="PIRSF" id="PIRSF000477">
    <property type="entry name" value="PurNPase"/>
    <property type="match status" value="1"/>
</dbReference>
<keyword evidence="8" id="KW-1185">Reference proteome</keyword>
<sequence>MDMKEYARQVTEALEAIEARVSGVPRAALILGSGLGMLAEAVEDPVVIPYAEIPHWKTSTAPGHAGRLVCGTLSGVPVVVMQGRLHCYEGYTPQETTFPIRVFGQWGVKTLLVTNASGGINYEYANGDVALITDHINLTGMNPLRGANNPEWGARFPDMSEPYSRRLVALLEESAQSLGLLTRRGVYIGLAGPSYETPAEIRMARAMGADLVGMSTVHEVIVANHMGMEVCGVSCVANLAAGMRPVKLSEEEVLSEMGRAAARISALVGKFLELLGRAD</sequence>
<dbReference type="InterPro" id="IPR000845">
    <property type="entry name" value="Nucleoside_phosphorylase_d"/>
</dbReference>
<dbReference type="Pfam" id="PF01048">
    <property type="entry name" value="PNP_UDP_1"/>
    <property type="match status" value="1"/>
</dbReference>
<dbReference type="Proteomes" id="UP000006462">
    <property type="component" value="Unassembled WGS sequence"/>
</dbReference>